<keyword evidence="3" id="KW-1185">Reference proteome</keyword>
<accession>A0AAV2YJT8</accession>
<evidence type="ECO:0000256" key="1">
    <source>
        <dbReference type="SAM" id="MobiDB-lite"/>
    </source>
</evidence>
<comment type="caution">
    <text evidence="2">The sequence shown here is derived from an EMBL/GenBank/DDBJ whole genome shotgun (WGS) entry which is preliminary data.</text>
</comment>
<reference evidence="2" key="2">
    <citation type="journal article" date="2023" name="Microbiol Resour">
        <title>Decontamination and Annotation of the Draft Genome Sequence of the Oomycete Lagenidium giganteum ARSEF 373.</title>
        <authorList>
            <person name="Morgan W.R."/>
            <person name="Tartar A."/>
        </authorList>
    </citation>
    <scope>NUCLEOTIDE SEQUENCE</scope>
    <source>
        <strain evidence="2">ARSEF 373</strain>
    </source>
</reference>
<feature type="compositionally biased region" description="Polar residues" evidence="1">
    <location>
        <begin position="61"/>
        <end position="70"/>
    </location>
</feature>
<dbReference type="PANTHER" id="PTHR11439">
    <property type="entry name" value="GAG-POL-RELATED RETROTRANSPOSON"/>
    <property type="match status" value="1"/>
</dbReference>
<organism evidence="2 3">
    <name type="scientific">Lagenidium giganteum</name>
    <dbReference type="NCBI Taxonomy" id="4803"/>
    <lineage>
        <taxon>Eukaryota</taxon>
        <taxon>Sar</taxon>
        <taxon>Stramenopiles</taxon>
        <taxon>Oomycota</taxon>
        <taxon>Peronosporomycetes</taxon>
        <taxon>Pythiales</taxon>
        <taxon>Pythiaceae</taxon>
    </lineage>
</organism>
<feature type="region of interest" description="Disordered" evidence="1">
    <location>
        <begin position="58"/>
        <end position="78"/>
    </location>
</feature>
<evidence type="ECO:0008006" key="4">
    <source>
        <dbReference type="Google" id="ProtNLM"/>
    </source>
</evidence>
<evidence type="ECO:0000313" key="2">
    <source>
        <dbReference type="EMBL" id="DAZ93801.1"/>
    </source>
</evidence>
<gene>
    <name evidence="2" type="ORF">N0F65_008560</name>
</gene>
<dbReference type="EMBL" id="DAKRPA010000290">
    <property type="protein sequence ID" value="DAZ93801.1"/>
    <property type="molecule type" value="Genomic_DNA"/>
</dbReference>
<protein>
    <recommendedName>
        <fullName evidence="4">Polyprotein</fullName>
    </recommendedName>
</protein>
<proteinExistence type="predicted"/>
<dbReference type="AlphaFoldDB" id="A0AAV2YJT8"/>
<dbReference type="PANTHER" id="PTHR11439:SF483">
    <property type="entry name" value="PEPTIDE SYNTHASE GLIP-LIKE, PUTATIVE (AFU_ORTHOLOGUE AFUA_3G12920)-RELATED"/>
    <property type="match status" value="1"/>
</dbReference>
<reference evidence="2" key="1">
    <citation type="submission" date="2022-11" db="EMBL/GenBank/DDBJ databases">
        <authorList>
            <person name="Morgan W.R."/>
            <person name="Tartar A."/>
        </authorList>
    </citation>
    <scope>NUCLEOTIDE SEQUENCE</scope>
    <source>
        <strain evidence="2">ARSEF 373</strain>
    </source>
</reference>
<sequence>MERLTLKDLGIVKFLIDMEIHHDVANKVMTIKPSQFIRRLVEKYNQVDANPVTNPCDKGQLMTQPDTKPSASEEERMSRRPFRSLIGSLQYLAMGTRPDIAFAVRFLSRFAEKPRAVHWNAAVRLVQWRKASSIKETRAP</sequence>
<name>A0AAV2YJT8_9STRA</name>
<evidence type="ECO:0000313" key="3">
    <source>
        <dbReference type="Proteomes" id="UP001146120"/>
    </source>
</evidence>
<dbReference type="Proteomes" id="UP001146120">
    <property type="component" value="Unassembled WGS sequence"/>
</dbReference>